<dbReference type="InterPro" id="IPR001245">
    <property type="entry name" value="Ser-Thr/Tyr_kinase_cat_dom"/>
</dbReference>
<dbReference type="PROSITE" id="PS50011">
    <property type="entry name" value="PROTEIN_KINASE_DOM"/>
    <property type="match status" value="1"/>
</dbReference>
<dbReference type="Proteomes" id="UP000789901">
    <property type="component" value="Unassembled WGS sequence"/>
</dbReference>
<feature type="domain" description="Protein kinase" evidence="1">
    <location>
        <begin position="35"/>
        <end position="249"/>
    </location>
</feature>
<keyword evidence="3" id="KW-1185">Reference proteome</keyword>
<dbReference type="Pfam" id="PF07714">
    <property type="entry name" value="PK_Tyr_Ser-Thr"/>
    <property type="match status" value="1"/>
</dbReference>
<protein>
    <submittedName>
        <fullName evidence="2">37008_t:CDS:1</fullName>
    </submittedName>
</protein>
<dbReference type="SUPFAM" id="SSF56112">
    <property type="entry name" value="Protein kinase-like (PK-like)"/>
    <property type="match status" value="1"/>
</dbReference>
<evidence type="ECO:0000313" key="3">
    <source>
        <dbReference type="Proteomes" id="UP000789901"/>
    </source>
</evidence>
<dbReference type="InterPro" id="IPR000719">
    <property type="entry name" value="Prot_kinase_dom"/>
</dbReference>
<dbReference type="EMBL" id="CAJVQB010033822">
    <property type="protein sequence ID" value="CAG8820315.1"/>
    <property type="molecule type" value="Genomic_DNA"/>
</dbReference>
<dbReference type="InterPro" id="IPR051681">
    <property type="entry name" value="Ser/Thr_Kinases-Pseudokinases"/>
</dbReference>
<evidence type="ECO:0000313" key="2">
    <source>
        <dbReference type="EMBL" id="CAG8820315.1"/>
    </source>
</evidence>
<sequence length="249" mass="29160">DPDYLEENFLMSGNPRIDEFIRNDNRLKWIPYEQLTNIEYLACGGFGVVSKAKWESRKVVLKSLNNSKDITTDILREITYHQQFDHVQYVIYVVQCYGISRDPATGNYLMVMHYLQGGNLRQYLDSNYNICNGLRPNLDVVSVPQLLKILIIKCWDDNPILRPEAQDILFHFRNWYFDSDPEFRLQYQQIKVAEESLTSNNLAYQMHPQAIYTSRLLDLNSKENEFYIPENLGELNINDNDKAVDTLGT</sequence>
<proteinExistence type="predicted"/>
<gene>
    <name evidence="2" type="ORF">GMARGA_LOCUS27535</name>
</gene>
<dbReference type="InterPro" id="IPR011009">
    <property type="entry name" value="Kinase-like_dom_sf"/>
</dbReference>
<dbReference type="Gene3D" id="1.10.510.10">
    <property type="entry name" value="Transferase(Phosphotransferase) domain 1"/>
    <property type="match status" value="1"/>
</dbReference>
<name>A0ABN7W7U1_GIGMA</name>
<feature type="non-terminal residue" evidence="2">
    <location>
        <position position="1"/>
    </location>
</feature>
<reference evidence="2 3" key="1">
    <citation type="submission" date="2021-06" db="EMBL/GenBank/DDBJ databases">
        <authorList>
            <person name="Kallberg Y."/>
            <person name="Tangrot J."/>
            <person name="Rosling A."/>
        </authorList>
    </citation>
    <scope>NUCLEOTIDE SEQUENCE [LARGE SCALE GENOMIC DNA]</scope>
    <source>
        <strain evidence="2 3">120-4 pot B 10/14</strain>
    </source>
</reference>
<organism evidence="2 3">
    <name type="scientific">Gigaspora margarita</name>
    <dbReference type="NCBI Taxonomy" id="4874"/>
    <lineage>
        <taxon>Eukaryota</taxon>
        <taxon>Fungi</taxon>
        <taxon>Fungi incertae sedis</taxon>
        <taxon>Mucoromycota</taxon>
        <taxon>Glomeromycotina</taxon>
        <taxon>Glomeromycetes</taxon>
        <taxon>Diversisporales</taxon>
        <taxon>Gigasporaceae</taxon>
        <taxon>Gigaspora</taxon>
    </lineage>
</organism>
<evidence type="ECO:0000259" key="1">
    <source>
        <dbReference type="PROSITE" id="PS50011"/>
    </source>
</evidence>
<accession>A0ABN7W7U1</accession>
<dbReference type="PANTHER" id="PTHR44329">
    <property type="entry name" value="SERINE/THREONINE-PROTEIN KINASE TNNI3K-RELATED"/>
    <property type="match status" value="1"/>
</dbReference>
<comment type="caution">
    <text evidence="2">The sequence shown here is derived from an EMBL/GenBank/DDBJ whole genome shotgun (WGS) entry which is preliminary data.</text>
</comment>